<evidence type="ECO:0000313" key="1">
    <source>
        <dbReference type="EMBL" id="TNJ63889.1"/>
    </source>
</evidence>
<comment type="caution">
    <text evidence="1">The sequence shown here is derived from an EMBL/GenBank/DDBJ whole genome shotgun (WGS) entry which is preliminary data.</text>
</comment>
<dbReference type="AlphaFoldDB" id="A0A5C4T6N1"/>
<keyword evidence="2" id="KW-1185">Reference proteome</keyword>
<dbReference type="RefSeq" id="WP_139604579.1">
    <property type="nucleotide sequence ID" value="NZ_VDCQ01000036.1"/>
</dbReference>
<gene>
    <name evidence="1" type="ORF">FE784_22945</name>
</gene>
<sequence length="142" mass="15143">MARLAFMHSHTFILTDVRPFGECSRESGTAGAAEQTAADAANEDYRCAIALFADGPGIIDLDGISVSLRQGTCLQLRPGGRFGMPVQPGLPTGWLVEFLICRLGEARPLAGGFPLLPYHQEIAGRPLAALCSVTEQRTRATS</sequence>
<reference evidence="1 2" key="1">
    <citation type="submission" date="2019-05" db="EMBL/GenBank/DDBJ databases">
        <title>We sequenced the genome of Paenibacillus hemerocallicola KCTC 33185 for further insight into its adaptation and study the phylogeny of Paenibacillus.</title>
        <authorList>
            <person name="Narsing Rao M.P."/>
        </authorList>
    </citation>
    <scope>NUCLEOTIDE SEQUENCE [LARGE SCALE GENOMIC DNA]</scope>
    <source>
        <strain evidence="1 2">KCTC 33185</strain>
    </source>
</reference>
<name>A0A5C4T6N1_9BACL</name>
<protein>
    <submittedName>
        <fullName evidence="1">Uncharacterized protein</fullName>
    </submittedName>
</protein>
<evidence type="ECO:0000313" key="2">
    <source>
        <dbReference type="Proteomes" id="UP000307943"/>
    </source>
</evidence>
<dbReference type="Proteomes" id="UP000307943">
    <property type="component" value="Unassembled WGS sequence"/>
</dbReference>
<dbReference type="EMBL" id="VDCQ01000036">
    <property type="protein sequence ID" value="TNJ63889.1"/>
    <property type="molecule type" value="Genomic_DNA"/>
</dbReference>
<organism evidence="1 2">
    <name type="scientific">Paenibacillus hemerocallicola</name>
    <dbReference type="NCBI Taxonomy" id="1172614"/>
    <lineage>
        <taxon>Bacteria</taxon>
        <taxon>Bacillati</taxon>
        <taxon>Bacillota</taxon>
        <taxon>Bacilli</taxon>
        <taxon>Bacillales</taxon>
        <taxon>Paenibacillaceae</taxon>
        <taxon>Paenibacillus</taxon>
    </lineage>
</organism>
<proteinExistence type="predicted"/>
<accession>A0A5C4T6N1</accession>